<evidence type="ECO:0000256" key="1">
    <source>
        <dbReference type="SAM" id="MobiDB-lite"/>
    </source>
</evidence>
<evidence type="ECO:0000313" key="3">
    <source>
        <dbReference type="Proteomes" id="UP001266305"/>
    </source>
</evidence>
<accession>A0ABQ9V2E3</accession>
<dbReference type="EMBL" id="JASSZA010000008">
    <property type="protein sequence ID" value="KAK2103543.1"/>
    <property type="molecule type" value="Genomic_DNA"/>
</dbReference>
<gene>
    <name evidence="2" type="ORF">P7K49_017399</name>
</gene>
<organism evidence="2 3">
    <name type="scientific">Saguinus oedipus</name>
    <name type="common">Cotton-top tamarin</name>
    <name type="synonym">Oedipomidas oedipus</name>
    <dbReference type="NCBI Taxonomy" id="9490"/>
    <lineage>
        <taxon>Eukaryota</taxon>
        <taxon>Metazoa</taxon>
        <taxon>Chordata</taxon>
        <taxon>Craniata</taxon>
        <taxon>Vertebrata</taxon>
        <taxon>Euteleostomi</taxon>
        <taxon>Mammalia</taxon>
        <taxon>Eutheria</taxon>
        <taxon>Euarchontoglires</taxon>
        <taxon>Primates</taxon>
        <taxon>Haplorrhini</taxon>
        <taxon>Platyrrhini</taxon>
        <taxon>Cebidae</taxon>
        <taxon>Callitrichinae</taxon>
        <taxon>Saguinus</taxon>
    </lineage>
</organism>
<protein>
    <submittedName>
        <fullName evidence="2">Uncharacterized protein</fullName>
    </submittedName>
</protein>
<sequence>MTERGPASGLEYKRERNMKSEIGFALTCTVASLAESQALGRCQRQSEASTVCGRHPHPEARQRRPRHFGGVPGADGIGGVVSASGISAVR</sequence>
<dbReference type="Proteomes" id="UP001266305">
    <property type="component" value="Unassembled WGS sequence"/>
</dbReference>
<feature type="region of interest" description="Disordered" evidence="1">
    <location>
        <begin position="45"/>
        <end position="76"/>
    </location>
</feature>
<keyword evidence="3" id="KW-1185">Reference proteome</keyword>
<proteinExistence type="predicted"/>
<comment type="caution">
    <text evidence="2">The sequence shown here is derived from an EMBL/GenBank/DDBJ whole genome shotgun (WGS) entry which is preliminary data.</text>
</comment>
<reference evidence="2 3" key="1">
    <citation type="submission" date="2023-05" db="EMBL/GenBank/DDBJ databases">
        <title>B98-5 Cell Line De Novo Hybrid Assembly: An Optical Mapping Approach.</title>
        <authorList>
            <person name="Kananen K."/>
            <person name="Auerbach J.A."/>
            <person name="Kautto E."/>
            <person name="Blachly J.S."/>
        </authorList>
    </citation>
    <scope>NUCLEOTIDE SEQUENCE [LARGE SCALE GENOMIC DNA]</scope>
    <source>
        <strain evidence="2">B95-8</strain>
        <tissue evidence="2">Cell line</tissue>
    </source>
</reference>
<name>A0ABQ9V2E3_SAGOE</name>
<evidence type="ECO:0000313" key="2">
    <source>
        <dbReference type="EMBL" id="KAK2103543.1"/>
    </source>
</evidence>